<feature type="compositionally biased region" description="Basic residues" evidence="1">
    <location>
        <begin position="253"/>
        <end position="267"/>
    </location>
</feature>
<dbReference type="AlphaFoldDB" id="A0AAD8JG96"/>
<organism evidence="2 3">
    <name type="scientific">Heracleum sosnowskyi</name>
    <dbReference type="NCBI Taxonomy" id="360622"/>
    <lineage>
        <taxon>Eukaryota</taxon>
        <taxon>Viridiplantae</taxon>
        <taxon>Streptophyta</taxon>
        <taxon>Embryophyta</taxon>
        <taxon>Tracheophyta</taxon>
        <taxon>Spermatophyta</taxon>
        <taxon>Magnoliopsida</taxon>
        <taxon>eudicotyledons</taxon>
        <taxon>Gunneridae</taxon>
        <taxon>Pentapetalae</taxon>
        <taxon>asterids</taxon>
        <taxon>campanulids</taxon>
        <taxon>Apiales</taxon>
        <taxon>Apiaceae</taxon>
        <taxon>Apioideae</taxon>
        <taxon>apioid superclade</taxon>
        <taxon>Tordylieae</taxon>
        <taxon>Tordyliinae</taxon>
        <taxon>Heracleum</taxon>
    </lineage>
</organism>
<evidence type="ECO:0000313" key="3">
    <source>
        <dbReference type="Proteomes" id="UP001237642"/>
    </source>
</evidence>
<feature type="region of interest" description="Disordered" evidence="1">
    <location>
        <begin position="251"/>
        <end position="280"/>
    </location>
</feature>
<keyword evidence="3" id="KW-1185">Reference proteome</keyword>
<reference evidence="2" key="2">
    <citation type="submission" date="2023-05" db="EMBL/GenBank/DDBJ databases">
        <authorList>
            <person name="Schelkunov M.I."/>
        </authorList>
    </citation>
    <scope>NUCLEOTIDE SEQUENCE</scope>
    <source>
        <strain evidence="2">Hsosn_3</strain>
        <tissue evidence="2">Leaf</tissue>
    </source>
</reference>
<dbReference type="EMBL" id="JAUIZM010000001">
    <property type="protein sequence ID" value="KAK1403704.1"/>
    <property type="molecule type" value="Genomic_DNA"/>
</dbReference>
<name>A0AAD8JG96_9APIA</name>
<feature type="region of interest" description="Disordered" evidence="1">
    <location>
        <begin position="1"/>
        <end position="69"/>
    </location>
</feature>
<evidence type="ECO:0000313" key="2">
    <source>
        <dbReference type="EMBL" id="KAK1403704.1"/>
    </source>
</evidence>
<evidence type="ECO:0000256" key="1">
    <source>
        <dbReference type="SAM" id="MobiDB-lite"/>
    </source>
</evidence>
<comment type="caution">
    <text evidence="2">The sequence shown here is derived from an EMBL/GenBank/DDBJ whole genome shotgun (WGS) entry which is preliminary data.</text>
</comment>
<feature type="region of interest" description="Disordered" evidence="1">
    <location>
        <begin position="315"/>
        <end position="366"/>
    </location>
</feature>
<gene>
    <name evidence="2" type="ORF">POM88_003309</name>
</gene>
<proteinExistence type="predicted"/>
<feature type="compositionally biased region" description="Basic residues" evidence="1">
    <location>
        <begin position="344"/>
        <end position="353"/>
    </location>
</feature>
<feature type="compositionally biased region" description="Acidic residues" evidence="1">
    <location>
        <begin position="29"/>
        <end position="64"/>
    </location>
</feature>
<protein>
    <submittedName>
        <fullName evidence="2">Uncharacterized protein</fullName>
    </submittedName>
</protein>
<feature type="compositionally biased region" description="Polar residues" evidence="1">
    <location>
        <begin position="323"/>
        <end position="336"/>
    </location>
</feature>
<reference evidence="2" key="1">
    <citation type="submission" date="2023-02" db="EMBL/GenBank/DDBJ databases">
        <title>Genome of toxic invasive species Heracleum sosnowskyi carries increased number of genes despite the absence of recent whole-genome duplications.</title>
        <authorList>
            <person name="Schelkunov M."/>
            <person name="Shtratnikova V."/>
            <person name="Makarenko M."/>
            <person name="Klepikova A."/>
            <person name="Omelchenko D."/>
            <person name="Novikova G."/>
            <person name="Obukhova E."/>
            <person name="Bogdanov V."/>
            <person name="Penin A."/>
            <person name="Logacheva M."/>
        </authorList>
    </citation>
    <scope>NUCLEOTIDE SEQUENCE</scope>
    <source>
        <strain evidence="2">Hsosn_3</strain>
        <tissue evidence="2">Leaf</tissue>
    </source>
</reference>
<feature type="compositionally biased region" description="Basic and acidic residues" evidence="1">
    <location>
        <begin position="11"/>
        <end position="20"/>
    </location>
</feature>
<dbReference type="Proteomes" id="UP001237642">
    <property type="component" value="Unassembled WGS sequence"/>
</dbReference>
<sequence>MESSITLHIHHGGEFAEKNGVKYYKGGEGSDDSEKEDGNEDESVEDSDSESEKEDGSEDEDYNYVEDMPFTSQLNYKNKQAMEEDMKGFESEYDSDSFKIVGEEISDSNDDDIADSVGTKKKVRKVSKKVYPSFNTRTPMKNIEFETGLIFTDVKTSRNAIIDYMVEQKREIWFKKNDLQRDDLELDTGAGYTLMTDQQKGLKHAINTILPRAEHSWIVKARYKPILDLLDDIRLQGTIYWPKTGFPDIVPPKVRRMPGRPKRHRRREQGEDGGGHKLGKKGVMMHCSQCLKAGHNKSTCKATAEEITDIQKTVAEAKKSQSDSKGISSTKSQGEASTEGAPQLKRKRGRPPKAKNVEVLPPPPPLPPVGILVFTEVIKMDIYTCQ</sequence>
<accession>A0AAD8JG96</accession>